<proteinExistence type="predicted"/>
<accession>A0AAD7HA15</accession>
<gene>
    <name evidence="1" type="ORF">DFH07DRAFT_762588</name>
</gene>
<keyword evidence="2" id="KW-1185">Reference proteome</keyword>
<dbReference type="Proteomes" id="UP001215280">
    <property type="component" value="Unassembled WGS sequence"/>
</dbReference>
<sequence length="191" mass="22034">MINTVLTYRHALHEITLDSDYGLTSQYLSADEWAILSDLRDILLAFKDATLYFSRDSATIATVIPAMDKLDSMLATAIITKHDGEQKTFTPAVKIALVYAKKTLNRYYAKAYYNRVQRICLILHPRYKTSYLRDNDWDEEDIESAKQDVRDVYESYCEFWQEILQAQSERNSSEPDRTALKVCHSVSLAGQ</sequence>
<dbReference type="AlphaFoldDB" id="A0AAD7HA15"/>
<organism evidence="1 2">
    <name type="scientific">Mycena maculata</name>
    <dbReference type="NCBI Taxonomy" id="230809"/>
    <lineage>
        <taxon>Eukaryota</taxon>
        <taxon>Fungi</taxon>
        <taxon>Dikarya</taxon>
        <taxon>Basidiomycota</taxon>
        <taxon>Agaricomycotina</taxon>
        <taxon>Agaricomycetes</taxon>
        <taxon>Agaricomycetidae</taxon>
        <taxon>Agaricales</taxon>
        <taxon>Marasmiineae</taxon>
        <taxon>Mycenaceae</taxon>
        <taxon>Mycena</taxon>
    </lineage>
</organism>
<evidence type="ECO:0000313" key="1">
    <source>
        <dbReference type="EMBL" id="KAJ7716006.1"/>
    </source>
</evidence>
<reference evidence="1" key="1">
    <citation type="submission" date="2023-03" db="EMBL/GenBank/DDBJ databases">
        <title>Massive genome expansion in bonnet fungi (Mycena s.s.) driven by repeated elements and novel gene families across ecological guilds.</title>
        <authorList>
            <consortium name="Lawrence Berkeley National Laboratory"/>
            <person name="Harder C.B."/>
            <person name="Miyauchi S."/>
            <person name="Viragh M."/>
            <person name="Kuo A."/>
            <person name="Thoen E."/>
            <person name="Andreopoulos B."/>
            <person name="Lu D."/>
            <person name="Skrede I."/>
            <person name="Drula E."/>
            <person name="Henrissat B."/>
            <person name="Morin E."/>
            <person name="Kohler A."/>
            <person name="Barry K."/>
            <person name="LaButti K."/>
            <person name="Morin E."/>
            <person name="Salamov A."/>
            <person name="Lipzen A."/>
            <person name="Mereny Z."/>
            <person name="Hegedus B."/>
            <person name="Baldrian P."/>
            <person name="Stursova M."/>
            <person name="Weitz H."/>
            <person name="Taylor A."/>
            <person name="Grigoriev I.V."/>
            <person name="Nagy L.G."/>
            <person name="Martin F."/>
            <person name="Kauserud H."/>
        </authorList>
    </citation>
    <scope>NUCLEOTIDE SEQUENCE</scope>
    <source>
        <strain evidence="1">CBHHK188m</strain>
    </source>
</reference>
<evidence type="ECO:0000313" key="2">
    <source>
        <dbReference type="Proteomes" id="UP001215280"/>
    </source>
</evidence>
<dbReference type="SUPFAM" id="SSF53098">
    <property type="entry name" value="Ribonuclease H-like"/>
    <property type="match status" value="1"/>
</dbReference>
<comment type="caution">
    <text evidence="1">The sequence shown here is derived from an EMBL/GenBank/DDBJ whole genome shotgun (WGS) entry which is preliminary data.</text>
</comment>
<dbReference type="InterPro" id="IPR012337">
    <property type="entry name" value="RNaseH-like_sf"/>
</dbReference>
<dbReference type="EMBL" id="JARJLG010000338">
    <property type="protein sequence ID" value="KAJ7716006.1"/>
    <property type="molecule type" value="Genomic_DNA"/>
</dbReference>
<protein>
    <submittedName>
        <fullName evidence="1">Uncharacterized protein</fullName>
    </submittedName>
</protein>
<name>A0AAD7HA15_9AGAR</name>